<accession>A0A0H2ZTZ2</accession>
<evidence type="ECO:0000313" key="2">
    <source>
        <dbReference type="Proteomes" id="UP000001574"/>
    </source>
</evidence>
<evidence type="ECO:0000313" key="1">
    <source>
        <dbReference type="EMBL" id="ABK65926.1"/>
    </source>
</evidence>
<protein>
    <recommendedName>
        <fullName evidence="3">DUF2617 domain-containing protein</fullName>
    </recommendedName>
</protein>
<reference evidence="1 2" key="1">
    <citation type="submission" date="2006-10" db="EMBL/GenBank/DDBJ databases">
        <authorList>
            <person name="Fleischmann R.D."/>
            <person name="Dodson R.J."/>
            <person name="Haft D.H."/>
            <person name="Merkel J.S."/>
            <person name="Nelson W.C."/>
            <person name="Fraser C.M."/>
        </authorList>
    </citation>
    <scope>NUCLEOTIDE SEQUENCE [LARGE SCALE GENOMIC DNA]</scope>
    <source>
        <strain evidence="1 2">104</strain>
    </source>
</reference>
<sequence>MPRRHRVRPDAQKVNPVPLHQLAVTPADVSGEKLGLALNAPVPAPLVSHRLDHPDGGALLLGVLGASHVVAVEHAFSEEISCTARSFGADLPERAEAPGYRLRSRSDARDEASFRRLADDLRDRCARRPGWLGGSFPGDGAALTVLAARPDGAGWRWRTWHLYPDRPAGRGGTVVRTASRWHP</sequence>
<dbReference type="Proteomes" id="UP000001574">
    <property type="component" value="Chromosome"/>
</dbReference>
<dbReference type="HOGENOM" id="CLU_100609_1_0_11"/>
<dbReference type="EMBL" id="CP000479">
    <property type="protein sequence ID" value="ABK65926.1"/>
    <property type="molecule type" value="Genomic_DNA"/>
</dbReference>
<organism evidence="1 2">
    <name type="scientific">Mycobacterium avium (strain 104)</name>
    <dbReference type="NCBI Taxonomy" id="243243"/>
    <lineage>
        <taxon>Bacteria</taxon>
        <taxon>Bacillati</taxon>
        <taxon>Actinomycetota</taxon>
        <taxon>Actinomycetes</taxon>
        <taxon>Mycobacteriales</taxon>
        <taxon>Mycobacteriaceae</taxon>
        <taxon>Mycobacterium</taxon>
        <taxon>Mycobacterium avium complex (MAC)</taxon>
    </lineage>
</organism>
<dbReference type="AlphaFoldDB" id="A0A0H2ZTZ2"/>
<dbReference type="KEGG" id="mav:MAV_3477"/>
<name>A0A0H2ZTZ2_MYCA1</name>
<dbReference type="InterPro" id="IPR024486">
    <property type="entry name" value="DUF2617"/>
</dbReference>
<evidence type="ECO:0008006" key="3">
    <source>
        <dbReference type="Google" id="ProtNLM"/>
    </source>
</evidence>
<dbReference type="Pfam" id="PF10936">
    <property type="entry name" value="DUF2617"/>
    <property type="match status" value="1"/>
</dbReference>
<proteinExistence type="predicted"/>
<gene>
    <name evidence="1" type="ordered locus">MAV_3477</name>
</gene>